<accession>A0A0F9FEV5</accession>
<name>A0A0F9FEV5_9ZZZZ</name>
<evidence type="ECO:0000313" key="1">
    <source>
        <dbReference type="EMBL" id="KKL84919.1"/>
    </source>
</evidence>
<gene>
    <name evidence="1" type="ORF">LCGC14_1959900</name>
</gene>
<protein>
    <submittedName>
        <fullName evidence="1">Uncharacterized protein</fullName>
    </submittedName>
</protein>
<reference evidence="1" key="1">
    <citation type="journal article" date="2015" name="Nature">
        <title>Complex archaea that bridge the gap between prokaryotes and eukaryotes.</title>
        <authorList>
            <person name="Spang A."/>
            <person name="Saw J.H."/>
            <person name="Jorgensen S.L."/>
            <person name="Zaremba-Niedzwiedzka K."/>
            <person name="Martijn J."/>
            <person name="Lind A.E."/>
            <person name="van Eijk R."/>
            <person name="Schleper C."/>
            <person name="Guy L."/>
            <person name="Ettema T.J."/>
        </authorList>
    </citation>
    <scope>NUCLEOTIDE SEQUENCE</scope>
</reference>
<dbReference type="AlphaFoldDB" id="A0A0F9FEV5"/>
<organism evidence="1">
    <name type="scientific">marine sediment metagenome</name>
    <dbReference type="NCBI Taxonomy" id="412755"/>
    <lineage>
        <taxon>unclassified sequences</taxon>
        <taxon>metagenomes</taxon>
        <taxon>ecological metagenomes</taxon>
    </lineage>
</organism>
<feature type="non-terminal residue" evidence="1">
    <location>
        <position position="1"/>
    </location>
</feature>
<sequence length="83" mass="9367">FLEAVKGRLYNPLTFPRLPWVAWRAPRAIKSDMAGFALLALYWDIETSGSLKPRILRPINPGANPLQVSEAEKQAAVEWFLSD</sequence>
<dbReference type="EMBL" id="LAZR01021557">
    <property type="protein sequence ID" value="KKL84919.1"/>
    <property type="molecule type" value="Genomic_DNA"/>
</dbReference>
<proteinExistence type="predicted"/>
<comment type="caution">
    <text evidence="1">The sequence shown here is derived from an EMBL/GenBank/DDBJ whole genome shotgun (WGS) entry which is preliminary data.</text>
</comment>